<dbReference type="eggNOG" id="COG4670">
    <property type="taxonomic scope" value="Bacteria"/>
</dbReference>
<evidence type="ECO:0000256" key="1">
    <source>
        <dbReference type="ARBA" id="ARBA00007154"/>
    </source>
</evidence>
<dbReference type="PANTHER" id="PTHR43293:SF1">
    <property type="entry name" value="ACETATE COA-TRANSFERASE YDIF"/>
    <property type="match status" value="1"/>
</dbReference>
<dbReference type="PIRSF" id="PIRSF000858">
    <property type="entry name" value="SCOT-t"/>
    <property type="match status" value="1"/>
</dbReference>
<keyword evidence="6" id="KW-1185">Reference proteome</keyword>
<dbReference type="Gene3D" id="3.40.1080.10">
    <property type="entry name" value="Glutaconate Coenzyme A-transferase"/>
    <property type="match status" value="2"/>
</dbReference>
<evidence type="ECO:0000256" key="3">
    <source>
        <dbReference type="PIRNR" id="PIRNR000858"/>
    </source>
</evidence>
<dbReference type="GO" id="GO:0008775">
    <property type="term" value="F:acetate CoA-transferase activity"/>
    <property type="evidence" value="ECO:0007669"/>
    <property type="project" value="UniProtKB-EC"/>
</dbReference>
<dbReference type="EC" id="2.8.3.8" evidence="3"/>
<evidence type="ECO:0000313" key="6">
    <source>
        <dbReference type="Proteomes" id="UP000004371"/>
    </source>
</evidence>
<dbReference type="Pfam" id="PF01144">
    <property type="entry name" value="CoA_trans"/>
    <property type="match status" value="1"/>
</dbReference>
<dbReference type="SUPFAM" id="SSF100950">
    <property type="entry name" value="NagB/RpiA/CoA transferase-like"/>
    <property type="match status" value="2"/>
</dbReference>
<comment type="similarity">
    <text evidence="1 3">Belongs to the 3-oxoacid CoA-transferase family.</text>
</comment>
<dbReference type="InterPro" id="IPR014388">
    <property type="entry name" value="3-oxoacid_CoA-transferase"/>
</dbReference>
<evidence type="ECO:0000256" key="2">
    <source>
        <dbReference type="ARBA" id="ARBA00022679"/>
    </source>
</evidence>
<protein>
    <recommendedName>
        <fullName evidence="3">Acetate CoA-transferase YdiF</fullName>
        <ecNumber evidence="3">2.8.3.8</ecNumber>
    </recommendedName>
</protein>
<feature type="active site" description="5-glutamyl coenzyme A thioester intermediate" evidence="4">
    <location>
        <position position="329"/>
    </location>
</feature>
<dbReference type="AlphaFoldDB" id="E8LXD9"/>
<comment type="catalytic activity">
    <reaction evidence="3">
        <text>an acyl-CoA + acetate = a carboxylate + acetyl-CoA</text>
        <dbReference type="Rhea" id="RHEA:13381"/>
        <dbReference type="ChEBI" id="CHEBI:29067"/>
        <dbReference type="ChEBI" id="CHEBI:30089"/>
        <dbReference type="ChEBI" id="CHEBI:57288"/>
        <dbReference type="ChEBI" id="CHEBI:58342"/>
        <dbReference type="EC" id="2.8.3.8"/>
    </reaction>
</comment>
<comment type="caution">
    <text evidence="5">The sequence shown here is derived from an EMBL/GenBank/DDBJ whole genome shotgun (WGS) entry which is preliminary data.</text>
</comment>
<dbReference type="SMART" id="SM00882">
    <property type="entry name" value="CoA_trans"/>
    <property type="match status" value="1"/>
</dbReference>
<reference evidence="5 6" key="1">
    <citation type="journal article" date="2012" name="Int. J. Syst. Evol. Microbiol.">
        <title>Vibrio caribbeanicus sp. nov., isolated from the marine sponge Scleritoderma cyanea.</title>
        <authorList>
            <person name="Hoffmann M."/>
            <person name="Monday S.R."/>
            <person name="Allard M.W."/>
            <person name="Strain E.A."/>
            <person name="Whittaker P."/>
            <person name="Naum M."/>
            <person name="McCarthy P.J."/>
            <person name="Lopez J.V."/>
            <person name="Fischer M."/>
            <person name="Brown E.W."/>
        </authorList>
    </citation>
    <scope>NUCLEOTIDE SEQUENCE [LARGE SCALE GENOMIC DNA]</scope>
    <source>
        <strain evidence="5 6">LMG 20546</strain>
    </source>
</reference>
<organism evidence="5 6">
    <name type="scientific">Vibrio brasiliensis LMG 20546</name>
    <dbReference type="NCBI Taxonomy" id="945543"/>
    <lineage>
        <taxon>Bacteria</taxon>
        <taxon>Pseudomonadati</taxon>
        <taxon>Pseudomonadota</taxon>
        <taxon>Gammaproteobacteria</taxon>
        <taxon>Vibrionales</taxon>
        <taxon>Vibrionaceae</taxon>
        <taxon>Vibrio</taxon>
        <taxon>Vibrio oreintalis group</taxon>
    </lineage>
</organism>
<evidence type="ECO:0000256" key="4">
    <source>
        <dbReference type="PIRSR" id="PIRSR000858-1"/>
    </source>
</evidence>
<gene>
    <name evidence="5" type="ORF">VIBR0546_06757</name>
</gene>
<sequence>MVSQLTADQAAEWIEDGDAVLLGGFIGSVVPEAIERAIGQRFARTQTPRDLTLMFAAGQGDGQGRAVNHLAQQGLVTRAIGGHWGLVPKLQQLAVDNLIEGYNLPQGIISHLLRDTAAGKPGTISKVGLGTFVDPRIEGGKINAVTKQDWVEVIDLFGEEHLFYHKLPVNVAILRGTNADDNGNITMEDECLIVESLAAAQAAKNNGGKVIVQVKQVVSAGQLDPHAVKIPGIFVDAVVVCEDPSEHMQTFATMMNPEFVGIECERDARQTNKSLNEFARLDAKTIIARRAAMELEADSILNLGIGAPEYIADVAQQAGILDQFTLTVEPGAVGGTPQSGLDFGASRMPQAIIGQDQMFDFYDGGGVDQAFLGLAQCDGKGDINVSRFGSKIAGCGGFINITQNAKKVYFCGTFTAQGLKVEVQEQQLMVTNEGRQQKFIDQVEQITFSALQAVSNSKPVMYITERAVFRLTSAGLELTEIAPGIDLERDIFQQMAFRPQVSSSLKIMDSAIFQTQFKLKMSKDER</sequence>
<dbReference type="RefSeq" id="WP_006880483.1">
    <property type="nucleotide sequence ID" value="NZ_AEVS01000081.1"/>
</dbReference>
<accession>E8LXD9</accession>
<dbReference type="PANTHER" id="PTHR43293">
    <property type="entry name" value="ACETATE COA-TRANSFERASE YDIF"/>
    <property type="match status" value="1"/>
</dbReference>
<dbReference type="EMBL" id="AEVS01000081">
    <property type="protein sequence ID" value="EGA64550.1"/>
    <property type="molecule type" value="Genomic_DNA"/>
</dbReference>
<name>E8LXD9_9VIBR</name>
<dbReference type="InterPro" id="IPR004165">
    <property type="entry name" value="CoA_trans_fam_I"/>
</dbReference>
<proteinExistence type="inferred from homology"/>
<dbReference type="STRING" id="945543.VIBR0546_06757"/>
<keyword evidence="2 3" id="KW-0808">Transferase</keyword>
<comment type="function">
    <text evidence="3">CoA transferase having broad substrate specificity for short-chain acyl-CoA thioesters with the activity decreasing when the length of the carboxylic acid chain exceeds four carbons.</text>
</comment>
<dbReference type="GO" id="GO:0046952">
    <property type="term" value="P:ketone body catabolic process"/>
    <property type="evidence" value="ECO:0007669"/>
    <property type="project" value="InterPro"/>
</dbReference>
<evidence type="ECO:0000313" key="5">
    <source>
        <dbReference type="EMBL" id="EGA64550.1"/>
    </source>
</evidence>
<dbReference type="Proteomes" id="UP000004371">
    <property type="component" value="Unassembled WGS sequence"/>
</dbReference>
<dbReference type="OrthoDB" id="9805230at2"/>
<dbReference type="InterPro" id="IPR037171">
    <property type="entry name" value="NagB/RpiA_transferase-like"/>
</dbReference>